<sequence length="1578" mass="178657">MNNFPSTSKSKHNDDFEDDEIFEDSTFLAEFNDSSKQISKSTENNVNTSLNKSALNVSALCCDEEISGYDKLTGKTWIYPTNYPVRDYQFNIIKASILKNTLVSLPTGLGKTFIAAVIMYNFYRWYPLGKIIFTAPTRPLVAQQIEACYNIIAIPPNDSIEMTGHMQVNVRKSHWQNKRVFFATPQVIYNDMKSGICPGDQVRCLVFDEAHKAQRNYAYCQIIATLDDIGHKTYRVLALSATPGSKVDDVCNVVRNLHIAHLELRTEECIDVARYSHARKITTVVTPLDTQLTQLRQQYIEILDGYARRLKQMNILPANLGNLSKGRIVMLYKEFQNKDRSARHPQHNYIMKDFTILIALYHGLELLVQQGSRVFLNFFNDHPEKSWIQSDDQLTAFLERLRDDMGVNPLSLDRSILPDGTVPEMPKDLCFGHPKFLKLKEIMTYHFTKAQHNKQDTRAIVFCEYRESVNLVHCLLLQCRPLIKPQMFVGQGASGKDGKTVVSQKQQVRVMNSFRKGECNVLVATCVAEEGLDVGSVDLIVCFDISTKSPVRLVQRCGRTGRERGGQVFILVTEGKEQQTLAECMRQRDGLNKKILQSEDIKNNLYKLNPRMMPRDFMPECQKMYITVEKKQEAKEKGKDAKDKKKDTIDKSKKNQKDLRSMLLRQAPGRSSTSTVKEADSSCIITKNEFNQLFPDGFTEKQLFVKHKEYWAMNKETVKDAHNTEGSELKLSNWLDWQRSLDKTVNVKHSRDSEILTELLQYSDAKRFEMPPSTQNPSFPSQELPTQRIIYNSPLKSKQPKRKQKPPSAKKESQSPTKYGDIRALFSASTKSTTSYTKSINDLGLQNSGSLPTRLISLLVDLSLDNTKPDKVCHVCKNIGDCTDIQHLRSQKKSSGIIKQTLSNIKLPDIDLIDYFDTETVLACSKKADENVAAITNNFDLEAEFLSDNEPEQPIEATKAQNNTAVSDNFDIGDIGDIFAESSPEEAIEKEITPKEEKVPEEKQTNDALGFFGLDSIDDIFADDIIDNTPPELTAIPTKTNYTQNTKSQKVLNSEYPLSPSILSGRQKAKDVPTSPILCSQPRKLSLSTKKDRPKTQSSTPLRRQLIPETSNNNSDGVAKQKSLMKDSLVDTSNKSLMTITQLVDMINTTDSNTSAAKKSHVPERVETKERSVSPILLSQADRRKSTVNNNNTIDPVASTSHGNLRYSLTILDSDSDSDDTQIYDPTEHFDKAGFINITANSNKSPATNKRKLDTSDTVTASPYFNKKPKLENQNDKRMTLQEKVLAAISSSKFNKNNDNDKSVFSVVVSPPRMLSQKENMDPHLNGTKEDEDYTNNKLSALQMFRRDSKLKVDKSKFDAIFKNTPSKTEMSQKRKLTFDDSDDDFVCDEKSFRVAQRSPCSNANRSTTNHKVRKKKRKNNGHEFLELEAELSDDEGHSGDELSDESVGSIIDFICDDNVTHHEDIQAVYLKSIKSPVRGGGFKIPELPSRFRKEDVLSQYVEDDTYEMDSFCVDSHIGFTQVNEEVSELELAELVLEEERKAKKKSRRICSQEDSPVAVKRRKPKKRLIDSDSDDSG</sequence>
<evidence type="ECO:0000256" key="4">
    <source>
        <dbReference type="ARBA" id="ARBA00022801"/>
    </source>
</evidence>
<feature type="region of interest" description="Disordered" evidence="8">
    <location>
        <begin position="1398"/>
        <end position="1420"/>
    </location>
</feature>
<comment type="subcellular location">
    <subcellularLocation>
        <location evidence="1">Nucleus</location>
    </subcellularLocation>
</comment>
<evidence type="ECO:0000256" key="2">
    <source>
        <dbReference type="ARBA" id="ARBA00009889"/>
    </source>
</evidence>
<dbReference type="GO" id="GO:0009378">
    <property type="term" value="F:four-way junction helicase activity"/>
    <property type="evidence" value="ECO:0007669"/>
    <property type="project" value="TreeGrafter"/>
</dbReference>
<feature type="compositionally biased region" description="Polar residues" evidence="8">
    <location>
        <begin position="1096"/>
        <end position="1116"/>
    </location>
</feature>
<dbReference type="InterPro" id="IPR014001">
    <property type="entry name" value="Helicase_ATP-bd"/>
</dbReference>
<dbReference type="InterPro" id="IPR044749">
    <property type="entry name" value="FANCM_DEXDc"/>
</dbReference>
<evidence type="ECO:0000256" key="8">
    <source>
        <dbReference type="SAM" id="MobiDB-lite"/>
    </source>
</evidence>
<dbReference type="Pfam" id="PF00271">
    <property type="entry name" value="Helicase_C"/>
    <property type="match status" value="1"/>
</dbReference>
<protein>
    <recommendedName>
        <fullName evidence="13">Fanconi anemia group M protein</fullName>
    </recommendedName>
</protein>
<reference evidence="11" key="1">
    <citation type="submission" date="2021-12" db="EMBL/GenBank/DDBJ databases">
        <authorList>
            <person name="King R."/>
        </authorList>
    </citation>
    <scope>NUCLEOTIDE SEQUENCE</scope>
</reference>
<evidence type="ECO:0000256" key="6">
    <source>
        <dbReference type="ARBA" id="ARBA00022840"/>
    </source>
</evidence>
<evidence type="ECO:0000259" key="10">
    <source>
        <dbReference type="PROSITE" id="PS51194"/>
    </source>
</evidence>
<feature type="compositionally biased region" description="Basic and acidic residues" evidence="8">
    <location>
        <begin position="632"/>
        <end position="660"/>
    </location>
</feature>
<feature type="region of interest" description="Disordered" evidence="8">
    <location>
        <begin position="1058"/>
        <end position="1121"/>
    </location>
</feature>
<dbReference type="Gene3D" id="1.20.1320.20">
    <property type="entry name" value="hef helicase domain"/>
    <property type="match status" value="1"/>
</dbReference>
<dbReference type="CDD" id="cd18033">
    <property type="entry name" value="DEXDc_FANCM"/>
    <property type="match status" value="1"/>
</dbReference>
<dbReference type="FunFam" id="3.40.50.300:FF:000861">
    <property type="entry name" value="Fanconi anemia, complementation group M"/>
    <property type="match status" value="1"/>
</dbReference>
<dbReference type="GO" id="GO:0043138">
    <property type="term" value="F:3'-5' DNA helicase activity"/>
    <property type="evidence" value="ECO:0007669"/>
    <property type="project" value="InterPro"/>
</dbReference>
<comment type="similarity">
    <text evidence="2">Belongs to the DEAD box helicase family. DEAH subfamily. FANCM sub-subfamily.</text>
</comment>
<dbReference type="PANTHER" id="PTHR14025">
    <property type="entry name" value="FANCONI ANEMIA GROUP M FANCM FAMILY MEMBER"/>
    <property type="match status" value="1"/>
</dbReference>
<dbReference type="InterPro" id="IPR006935">
    <property type="entry name" value="Helicase/UvrB_N"/>
</dbReference>
<evidence type="ECO:0000256" key="1">
    <source>
        <dbReference type="ARBA" id="ARBA00004123"/>
    </source>
</evidence>
<feature type="region of interest" description="Disordered" evidence="8">
    <location>
        <begin position="1544"/>
        <end position="1578"/>
    </location>
</feature>
<feature type="domain" description="Helicase ATP-binding" evidence="9">
    <location>
        <begin position="92"/>
        <end position="261"/>
    </location>
</feature>
<dbReference type="GO" id="GO:0000400">
    <property type="term" value="F:four-way junction DNA binding"/>
    <property type="evidence" value="ECO:0007669"/>
    <property type="project" value="TreeGrafter"/>
</dbReference>
<dbReference type="SMART" id="SM00490">
    <property type="entry name" value="HELICc"/>
    <property type="match status" value="1"/>
</dbReference>
<dbReference type="GO" id="GO:0045003">
    <property type="term" value="P:double-strand break repair via synthesis-dependent strand annealing"/>
    <property type="evidence" value="ECO:0007669"/>
    <property type="project" value="TreeGrafter"/>
</dbReference>
<dbReference type="InterPro" id="IPR027417">
    <property type="entry name" value="P-loop_NTPase"/>
</dbReference>
<gene>
    <name evidence="11" type="ORF">CINC_LOCUS11513</name>
</gene>
<dbReference type="InterPro" id="IPR039686">
    <property type="entry name" value="FANCM/Mph1-like_ID"/>
</dbReference>
<dbReference type="CDD" id="cd12091">
    <property type="entry name" value="FANCM_ID"/>
    <property type="match status" value="1"/>
</dbReference>
<dbReference type="SMART" id="SM00487">
    <property type="entry name" value="DEXDc"/>
    <property type="match status" value="1"/>
</dbReference>
<dbReference type="GO" id="GO:0005524">
    <property type="term" value="F:ATP binding"/>
    <property type="evidence" value="ECO:0007669"/>
    <property type="project" value="UniProtKB-KW"/>
</dbReference>
<dbReference type="PROSITE" id="PS51192">
    <property type="entry name" value="HELICASE_ATP_BIND_1"/>
    <property type="match status" value="1"/>
</dbReference>
<dbReference type="PROSITE" id="PS51194">
    <property type="entry name" value="HELICASE_CTER"/>
    <property type="match status" value="1"/>
</dbReference>
<dbReference type="OrthoDB" id="6513042at2759"/>
<proteinExistence type="inferred from homology"/>
<evidence type="ECO:0000256" key="5">
    <source>
        <dbReference type="ARBA" id="ARBA00022806"/>
    </source>
</evidence>
<feature type="compositionally biased region" description="Polar residues" evidence="8">
    <location>
        <begin position="1399"/>
        <end position="1408"/>
    </location>
</feature>
<feature type="compositionally biased region" description="Basic residues" evidence="8">
    <location>
        <begin position="1409"/>
        <end position="1420"/>
    </location>
</feature>
<dbReference type="GO" id="GO:0036297">
    <property type="term" value="P:interstrand cross-link repair"/>
    <property type="evidence" value="ECO:0007669"/>
    <property type="project" value="TreeGrafter"/>
</dbReference>
<keyword evidence="12" id="KW-1185">Reference proteome</keyword>
<keyword evidence="5" id="KW-0347">Helicase</keyword>
<dbReference type="InterPro" id="IPR001650">
    <property type="entry name" value="Helicase_C-like"/>
</dbReference>
<evidence type="ECO:0000313" key="12">
    <source>
        <dbReference type="Proteomes" id="UP001154114"/>
    </source>
</evidence>
<feature type="compositionally biased region" description="Basic and acidic residues" evidence="8">
    <location>
        <begin position="1161"/>
        <end position="1172"/>
    </location>
</feature>
<keyword evidence="6" id="KW-0067">ATP-binding</keyword>
<keyword evidence="4" id="KW-0378">Hydrolase</keyword>
<keyword evidence="7" id="KW-0539">Nucleus</keyword>
<dbReference type="SUPFAM" id="SSF52540">
    <property type="entry name" value="P-loop containing nucleoside triphosphate hydrolases"/>
    <property type="match status" value="1"/>
</dbReference>
<dbReference type="Gene3D" id="3.40.50.300">
    <property type="entry name" value="P-loop containing nucleotide triphosphate hydrolases"/>
    <property type="match status" value="2"/>
</dbReference>
<feature type="region of interest" description="Disordered" evidence="8">
    <location>
        <begin position="791"/>
        <end position="817"/>
    </location>
</feature>
<dbReference type="GO" id="GO:0016787">
    <property type="term" value="F:hydrolase activity"/>
    <property type="evidence" value="ECO:0007669"/>
    <property type="project" value="UniProtKB-KW"/>
</dbReference>
<evidence type="ECO:0000256" key="7">
    <source>
        <dbReference type="ARBA" id="ARBA00023242"/>
    </source>
</evidence>
<dbReference type="Pfam" id="PF04851">
    <property type="entry name" value="ResIII"/>
    <property type="match status" value="1"/>
</dbReference>
<feature type="region of interest" description="Disordered" evidence="8">
    <location>
        <begin position="632"/>
        <end position="677"/>
    </location>
</feature>
<evidence type="ECO:0000313" key="11">
    <source>
        <dbReference type="EMBL" id="CAH0605540.1"/>
    </source>
</evidence>
<dbReference type="GO" id="GO:0005634">
    <property type="term" value="C:nucleus"/>
    <property type="evidence" value="ECO:0007669"/>
    <property type="project" value="UniProtKB-SubCell"/>
</dbReference>
<name>A0A9P0FVW6_CHRIL</name>
<dbReference type="PANTHER" id="PTHR14025:SF20">
    <property type="entry name" value="FANCONI ANEMIA GROUP M PROTEIN"/>
    <property type="match status" value="1"/>
</dbReference>
<dbReference type="EMBL" id="LR824009">
    <property type="protein sequence ID" value="CAH0605540.1"/>
    <property type="molecule type" value="Genomic_DNA"/>
</dbReference>
<evidence type="ECO:0008006" key="13">
    <source>
        <dbReference type="Google" id="ProtNLM"/>
    </source>
</evidence>
<evidence type="ECO:0000256" key="3">
    <source>
        <dbReference type="ARBA" id="ARBA00022741"/>
    </source>
</evidence>
<organism evidence="11 12">
    <name type="scientific">Chrysodeixis includens</name>
    <name type="common">Soybean looper</name>
    <name type="synonym">Pseudoplusia includens</name>
    <dbReference type="NCBI Taxonomy" id="689277"/>
    <lineage>
        <taxon>Eukaryota</taxon>
        <taxon>Metazoa</taxon>
        <taxon>Ecdysozoa</taxon>
        <taxon>Arthropoda</taxon>
        <taxon>Hexapoda</taxon>
        <taxon>Insecta</taxon>
        <taxon>Pterygota</taxon>
        <taxon>Neoptera</taxon>
        <taxon>Endopterygota</taxon>
        <taxon>Lepidoptera</taxon>
        <taxon>Glossata</taxon>
        <taxon>Ditrysia</taxon>
        <taxon>Noctuoidea</taxon>
        <taxon>Noctuidae</taxon>
        <taxon>Plusiinae</taxon>
        <taxon>Chrysodeixis</taxon>
    </lineage>
</organism>
<feature type="region of interest" description="Disordered" evidence="8">
    <location>
        <begin position="1152"/>
        <end position="1172"/>
    </location>
</feature>
<evidence type="ECO:0000259" key="9">
    <source>
        <dbReference type="PROSITE" id="PS51192"/>
    </source>
</evidence>
<feature type="domain" description="Helicase C-terminal" evidence="10">
    <location>
        <begin position="438"/>
        <end position="609"/>
    </location>
</feature>
<keyword evidence="3" id="KW-0547">Nucleotide-binding</keyword>
<dbReference type="Proteomes" id="UP001154114">
    <property type="component" value="Chromosome 6"/>
</dbReference>
<accession>A0A9P0FVW6</accession>